<gene>
    <name evidence="2" type="ORF">M0R45_025060</name>
</gene>
<evidence type="ECO:0000256" key="1">
    <source>
        <dbReference type="SAM" id="MobiDB-lite"/>
    </source>
</evidence>
<evidence type="ECO:0000313" key="3">
    <source>
        <dbReference type="Proteomes" id="UP001457282"/>
    </source>
</evidence>
<dbReference type="Proteomes" id="UP001457282">
    <property type="component" value="Unassembled WGS sequence"/>
</dbReference>
<keyword evidence="3" id="KW-1185">Reference proteome</keyword>
<dbReference type="EMBL" id="JBEDUW010000005">
    <property type="protein sequence ID" value="KAK9927897.1"/>
    <property type="molecule type" value="Genomic_DNA"/>
</dbReference>
<comment type="caution">
    <text evidence="2">The sequence shown here is derived from an EMBL/GenBank/DDBJ whole genome shotgun (WGS) entry which is preliminary data.</text>
</comment>
<protein>
    <submittedName>
        <fullName evidence="2">Uncharacterized protein</fullName>
    </submittedName>
</protein>
<organism evidence="2 3">
    <name type="scientific">Rubus argutus</name>
    <name type="common">Southern blackberry</name>
    <dbReference type="NCBI Taxonomy" id="59490"/>
    <lineage>
        <taxon>Eukaryota</taxon>
        <taxon>Viridiplantae</taxon>
        <taxon>Streptophyta</taxon>
        <taxon>Embryophyta</taxon>
        <taxon>Tracheophyta</taxon>
        <taxon>Spermatophyta</taxon>
        <taxon>Magnoliopsida</taxon>
        <taxon>eudicotyledons</taxon>
        <taxon>Gunneridae</taxon>
        <taxon>Pentapetalae</taxon>
        <taxon>rosids</taxon>
        <taxon>fabids</taxon>
        <taxon>Rosales</taxon>
        <taxon>Rosaceae</taxon>
        <taxon>Rosoideae</taxon>
        <taxon>Rosoideae incertae sedis</taxon>
        <taxon>Rubus</taxon>
    </lineage>
</organism>
<feature type="region of interest" description="Disordered" evidence="1">
    <location>
        <begin position="70"/>
        <end position="99"/>
    </location>
</feature>
<proteinExistence type="predicted"/>
<accession>A0AAW1WUC1</accession>
<evidence type="ECO:0000313" key="2">
    <source>
        <dbReference type="EMBL" id="KAK9927897.1"/>
    </source>
</evidence>
<dbReference type="AlphaFoldDB" id="A0AAW1WUC1"/>
<name>A0AAW1WUC1_RUBAR</name>
<reference evidence="2 3" key="1">
    <citation type="journal article" date="2023" name="G3 (Bethesda)">
        <title>A chromosome-length genome assembly and annotation of blackberry (Rubus argutus, cv. 'Hillquist').</title>
        <authorList>
            <person name="Bruna T."/>
            <person name="Aryal R."/>
            <person name="Dudchenko O."/>
            <person name="Sargent D.J."/>
            <person name="Mead D."/>
            <person name="Buti M."/>
            <person name="Cavallini A."/>
            <person name="Hytonen T."/>
            <person name="Andres J."/>
            <person name="Pham M."/>
            <person name="Weisz D."/>
            <person name="Mascagni F."/>
            <person name="Usai G."/>
            <person name="Natali L."/>
            <person name="Bassil N."/>
            <person name="Fernandez G.E."/>
            <person name="Lomsadze A."/>
            <person name="Armour M."/>
            <person name="Olukolu B."/>
            <person name="Poorten T."/>
            <person name="Britton C."/>
            <person name="Davik J."/>
            <person name="Ashrafi H."/>
            <person name="Aiden E.L."/>
            <person name="Borodovsky M."/>
            <person name="Worthington M."/>
        </authorList>
    </citation>
    <scope>NUCLEOTIDE SEQUENCE [LARGE SCALE GENOMIC DNA]</scope>
    <source>
        <strain evidence="2">PI 553951</strain>
    </source>
</reference>
<sequence>MSSSSKPPIFDLGYTRPSSRSTRTFNSIEYYHVQSLKIKGFWSPSRGGTIGRSRYRFWKRSSTSVSESLKDEIRIKDQGSTARARPNRSPSKLHRASLL</sequence>